<dbReference type="GO" id="GO:0009279">
    <property type="term" value="C:cell outer membrane"/>
    <property type="evidence" value="ECO:0007669"/>
    <property type="project" value="UniProtKB-SubCell"/>
</dbReference>
<accession>A0A142VVY7</accession>
<evidence type="ECO:0000256" key="1">
    <source>
        <dbReference type="ARBA" id="ARBA00004442"/>
    </source>
</evidence>
<reference evidence="7 8" key="2">
    <citation type="journal article" date="2016" name="Genome Announc.">
        <title>Complete Genome Sequence of Sphingopyxis terrae Strain 203-1 (NBRC 111660), a Polyethylene Glycol Degrader.</title>
        <authorList>
            <person name="Ohtsubo Y."/>
            <person name="Nonoyama S."/>
            <person name="Nagata Y."/>
            <person name="Numata M."/>
            <person name="Tsuchikane K."/>
            <person name="Hosoyama A."/>
            <person name="Yamazoe A."/>
            <person name="Tsuda M."/>
            <person name="Fujita N."/>
            <person name="Kawai F."/>
        </authorList>
    </citation>
    <scope>NUCLEOTIDE SEQUENCE [LARGE SCALE GENOMIC DNA]</scope>
    <source>
        <strain evidence="7 8">203-1</strain>
    </source>
</reference>
<evidence type="ECO:0000256" key="6">
    <source>
        <dbReference type="SAM" id="SignalP"/>
    </source>
</evidence>
<keyword evidence="5" id="KW-0998">Cell outer membrane</keyword>
<keyword evidence="3 6" id="KW-0732">Signal</keyword>
<evidence type="ECO:0000256" key="5">
    <source>
        <dbReference type="ARBA" id="ARBA00023237"/>
    </source>
</evidence>
<dbReference type="Pfam" id="PF06629">
    <property type="entry name" value="MipA"/>
    <property type="match status" value="1"/>
</dbReference>
<dbReference type="KEGG" id="ster:AOA14_05145"/>
<dbReference type="EMBL" id="CP013342">
    <property type="protein sequence ID" value="AMU93988.1"/>
    <property type="molecule type" value="Genomic_DNA"/>
</dbReference>
<feature type="chain" id="PRO_5007502298" description="MipA/OmpV family protein" evidence="6">
    <location>
        <begin position="31"/>
        <end position="271"/>
    </location>
</feature>
<name>A0A142VVY7_9SPHN</name>
<dbReference type="InterPro" id="IPR010583">
    <property type="entry name" value="MipA"/>
</dbReference>
<dbReference type="AlphaFoldDB" id="A0A142VVY7"/>
<comment type="similarity">
    <text evidence="2">Belongs to the MipA/OmpV family.</text>
</comment>
<dbReference type="RefSeq" id="WP_062901029.1">
    <property type="nucleotide sequence ID" value="NZ_CP013342.1"/>
</dbReference>
<evidence type="ECO:0000256" key="3">
    <source>
        <dbReference type="ARBA" id="ARBA00022729"/>
    </source>
</evidence>
<sequence length="271" mass="28557">MPPHASRALHAPLSLCLAAATALTAVPAAAQDEGETTGKRTRVFAGPQFWPETPGSKKLVLGPFVDLSRAKPGEDFAFEAPDQSFGFDLVDDKKFDFGPTASIIRKRKPEAVGGNLPKVGLTVEAGAFAQAWVAPALRVRVEARKGLGGHGGWVGDVGADYVARQGDDWLFSIGPRVSLGDSKYSRAYFGVAPTDVAASGLPAYDPKGGVQSVGVTAGYMRQLTRNWGVAAFARYDRLVGDAADSPVTRAFGSRNQPAFGIALSYTFGGKR</sequence>
<evidence type="ECO:0000313" key="7">
    <source>
        <dbReference type="EMBL" id="AMU93988.1"/>
    </source>
</evidence>
<evidence type="ECO:0000256" key="2">
    <source>
        <dbReference type="ARBA" id="ARBA00005722"/>
    </source>
</evidence>
<dbReference type="PANTHER" id="PTHR38776">
    <property type="entry name" value="MLTA-INTERACTING PROTEIN-RELATED"/>
    <property type="match status" value="1"/>
</dbReference>
<evidence type="ECO:0000313" key="8">
    <source>
        <dbReference type="Proteomes" id="UP000076234"/>
    </source>
</evidence>
<protein>
    <recommendedName>
        <fullName evidence="9">MipA/OmpV family protein</fullName>
    </recommendedName>
</protein>
<gene>
    <name evidence="7" type="ORF">AOA14_05145</name>
</gene>
<comment type="subcellular location">
    <subcellularLocation>
        <location evidence="1">Cell outer membrane</location>
    </subcellularLocation>
</comment>
<organism evidence="7 8">
    <name type="scientific">Sphingopyxis terrae subsp. terrae NBRC 15098</name>
    <dbReference type="NCBI Taxonomy" id="1219058"/>
    <lineage>
        <taxon>Bacteria</taxon>
        <taxon>Pseudomonadati</taxon>
        <taxon>Pseudomonadota</taxon>
        <taxon>Alphaproteobacteria</taxon>
        <taxon>Sphingomonadales</taxon>
        <taxon>Sphingomonadaceae</taxon>
        <taxon>Sphingopyxis</taxon>
    </lineage>
</organism>
<dbReference type="PANTHER" id="PTHR38776:SF1">
    <property type="entry name" value="MLTA-INTERACTING PROTEIN-RELATED"/>
    <property type="match status" value="1"/>
</dbReference>
<evidence type="ECO:0008006" key="9">
    <source>
        <dbReference type="Google" id="ProtNLM"/>
    </source>
</evidence>
<keyword evidence="4" id="KW-0472">Membrane</keyword>
<reference evidence="8" key="1">
    <citation type="submission" date="2015-11" db="EMBL/GenBank/DDBJ databases">
        <title>Complete genome sequence of a polyethylene glycol-degrading strain Sphingopyxis terrae strain 203-1 (NBRC 15098).</title>
        <authorList>
            <person name="Yoshiyuki O."/>
            <person name="Shouta N."/>
            <person name="Nagata Y."/>
            <person name="Numata M."/>
            <person name="Tsuchikane K."/>
            <person name="Hosoyama A."/>
            <person name="Yamazoe A."/>
            <person name="Tsuda M."/>
            <person name="Fujita N."/>
            <person name="Kawai F."/>
        </authorList>
    </citation>
    <scope>NUCLEOTIDE SEQUENCE [LARGE SCALE GENOMIC DNA]</scope>
    <source>
        <strain evidence="8">203-1</strain>
    </source>
</reference>
<dbReference type="STRING" id="1219058.AOA14_05145"/>
<proteinExistence type="inferred from homology"/>
<evidence type="ECO:0000256" key="4">
    <source>
        <dbReference type="ARBA" id="ARBA00023136"/>
    </source>
</evidence>
<feature type="signal peptide" evidence="6">
    <location>
        <begin position="1"/>
        <end position="30"/>
    </location>
</feature>
<dbReference type="Proteomes" id="UP000076234">
    <property type="component" value="Chromosome"/>
</dbReference>